<dbReference type="OrthoDB" id="5186at2759"/>
<sequence>MRNRGVEIAFLPDPQLSVIGLPLPLKITPLTSSYSIQHPVMRWTAHALIHSPTEYPLLSRTLGHFLPSSSPDHTLKLLLYRLLKPGILGAATSWAQFNRASHFFIGEAFDLAIASQSTHHLLDEGRALGHQSLLRLVIAACLPLRSLSHELSLESNGLKKHSSDLRVKHSQPIDHKRVSSFVNHASDAVLRSCLLILGETQNWETLSDLGRCEYQQLFRVLSGSCGDGFALKMIDDSVHRAPPQTKSLFESTELSLQPLRDSHDISHWEALVILWNLFCPPWYKNSHLVDLVGQLGQLCDANWSLLNTDLRAIYFEIQISAAKTKERHLTGIPPPDENFGLVGERMIAIVATMTSFFQTKSELEINTLLPQWGTVPSEVGVLFRSKAYLQDQNASTQQTDLCLNLQIIMSLTAAPINFCDIPFSILSQFTRSNFLHVISGIARLVKTSTTVEGHGEVVNTLDRLVSLLATTTPCLTQDRERLCHTLISSLLNFIEAPVIHLNGSVESQTIQSLLLTAHHSYLQAWASRLCQLRAFVASYQQTQGAAPSKPRLSQLNDELAEIQSRCKEIPQPSMQRSTDTLVQNAIVTELKAFKKQFLVDGRLKDLAQALVQLDRLQSLHARIENFCFSAIGLINRLSKRFSSSVDILWPVQALLHIMVADLTLSFQRAMTSCLNQSAPLITNFISCLTSSTTAIAAANLREDPLEDRVQAIIAGETGQSALSLLYISAMAKYSIKEFESSRTHKLLALYDKQKEAEERAQEFKTRQQDITMKSIEEIEEEELQALFPSYENNTPPTSSHHSSANLVTPAQISLLCKIHLSIMSTEADEEKSTSFDSLWQQIVVLMVEKYGLALPSVLEQTSLAFQFHSLCQLHKSSTAPSNSQTNFYTGSNSSETTRVVPLVKALASRTDALIEQWPEMTNLDEILQFARSLTRTWSTKRLNKQNLYKTVQKFRSVLQGPMKDMLQRWQVKKSGDVEARLPSILQQNDPSGRDGFNFLLWNQYTESFSMPAYFSQPQNILKRLQKSIHTNNFSSPEVTNAASEVGQLSSHIFSVAKKLSEVKIPRGDRRERFARNLDLRKRKAF</sequence>
<evidence type="ECO:0000313" key="4">
    <source>
        <dbReference type="EnsemblFungi" id="PTTG_29813-t43_1-p1"/>
    </source>
</evidence>
<dbReference type="PANTHER" id="PTHR48103">
    <property type="entry name" value="MIDASIN-RELATED"/>
    <property type="match status" value="1"/>
</dbReference>
<reference evidence="3" key="2">
    <citation type="submission" date="2016-05" db="EMBL/GenBank/DDBJ databases">
        <title>Comparative analysis highlights variable genome content of wheat rusts and divergence of the mating loci.</title>
        <authorList>
            <person name="Cuomo C.A."/>
            <person name="Bakkeren G."/>
            <person name="Szabo L."/>
            <person name="Khalil H."/>
            <person name="Joly D."/>
            <person name="Goldberg J."/>
            <person name="Young S."/>
            <person name="Zeng Q."/>
            <person name="Fellers J."/>
        </authorList>
    </citation>
    <scope>NUCLEOTIDE SEQUENCE [LARGE SCALE GENOMIC DNA]</scope>
    <source>
        <strain evidence="3">1-1 BBBD Race 1</strain>
    </source>
</reference>
<dbReference type="EnsemblFungi" id="PTTG_29813-t43_1">
    <property type="protein sequence ID" value="PTTG_29813-t43_1-p1"/>
    <property type="gene ID" value="PTTG_29813"/>
</dbReference>
<organism evidence="3">
    <name type="scientific">Puccinia triticina (isolate 1-1 / race 1 (BBBD))</name>
    <name type="common">Brown leaf rust fungus</name>
    <dbReference type="NCBI Taxonomy" id="630390"/>
    <lineage>
        <taxon>Eukaryota</taxon>
        <taxon>Fungi</taxon>
        <taxon>Dikarya</taxon>
        <taxon>Basidiomycota</taxon>
        <taxon>Pucciniomycotina</taxon>
        <taxon>Pucciniomycetes</taxon>
        <taxon>Pucciniales</taxon>
        <taxon>Pucciniaceae</taxon>
        <taxon>Puccinia</taxon>
    </lineage>
</organism>
<dbReference type="VEuPathDB" id="FungiDB:PTTG_29813"/>
<dbReference type="GO" id="GO:0000055">
    <property type="term" value="P:ribosomal large subunit export from nucleus"/>
    <property type="evidence" value="ECO:0007669"/>
    <property type="project" value="TreeGrafter"/>
</dbReference>
<protein>
    <submittedName>
        <fullName evidence="3 4">Uncharacterized protein</fullName>
    </submittedName>
</protein>
<gene>
    <name evidence="3" type="ORF">PTTG_29813</name>
</gene>
<evidence type="ECO:0000313" key="5">
    <source>
        <dbReference type="Proteomes" id="UP000005240"/>
    </source>
</evidence>
<evidence type="ECO:0000256" key="1">
    <source>
        <dbReference type="ARBA" id="ARBA00022741"/>
    </source>
</evidence>
<evidence type="ECO:0000256" key="2">
    <source>
        <dbReference type="ARBA" id="ARBA00022840"/>
    </source>
</evidence>
<reference evidence="4" key="4">
    <citation type="submission" date="2025-05" db="UniProtKB">
        <authorList>
            <consortium name="EnsemblFungi"/>
        </authorList>
    </citation>
    <scope>IDENTIFICATION</scope>
    <source>
        <strain evidence="4">isolate 1-1 / race 1 (BBBD)</strain>
    </source>
</reference>
<dbReference type="Proteomes" id="UP000005240">
    <property type="component" value="Unassembled WGS sequence"/>
</dbReference>
<dbReference type="GO" id="GO:0030687">
    <property type="term" value="C:preribosome, large subunit precursor"/>
    <property type="evidence" value="ECO:0007669"/>
    <property type="project" value="TreeGrafter"/>
</dbReference>
<dbReference type="GO" id="GO:0005634">
    <property type="term" value="C:nucleus"/>
    <property type="evidence" value="ECO:0007669"/>
    <property type="project" value="TreeGrafter"/>
</dbReference>
<dbReference type="STRING" id="630390.A0A180G1Z4"/>
<keyword evidence="1" id="KW-0547">Nucleotide-binding</keyword>
<keyword evidence="2" id="KW-0067">ATP-binding</keyword>
<name>A0A180G1Z4_PUCT1</name>
<reference evidence="4 5" key="3">
    <citation type="journal article" date="2017" name="G3 (Bethesda)">
        <title>Comparative analysis highlights variable genome content of wheat rusts and divergence of the mating loci.</title>
        <authorList>
            <person name="Cuomo C.A."/>
            <person name="Bakkeren G."/>
            <person name="Khalil H.B."/>
            <person name="Panwar V."/>
            <person name="Joly D."/>
            <person name="Linning R."/>
            <person name="Sakthikumar S."/>
            <person name="Song X."/>
            <person name="Adiconis X."/>
            <person name="Fan L."/>
            <person name="Goldberg J.M."/>
            <person name="Levin J.Z."/>
            <person name="Young S."/>
            <person name="Zeng Q."/>
            <person name="Anikster Y."/>
            <person name="Bruce M."/>
            <person name="Wang M."/>
            <person name="Yin C."/>
            <person name="McCallum B."/>
            <person name="Szabo L.J."/>
            <person name="Hulbert S."/>
            <person name="Chen X."/>
            <person name="Fellers J.P."/>
        </authorList>
    </citation>
    <scope>NUCLEOTIDE SEQUENCE</scope>
    <source>
        <strain evidence="4">isolate 1-1 / race 1 (BBBD)</strain>
        <strain evidence="5">Isolate 1-1 / race 1 (BBBD)</strain>
    </source>
</reference>
<dbReference type="EMBL" id="ADAS02000968">
    <property type="protein sequence ID" value="OAV86598.1"/>
    <property type="molecule type" value="Genomic_DNA"/>
</dbReference>
<keyword evidence="5" id="KW-1185">Reference proteome</keyword>
<proteinExistence type="predicted"/>
<dbReference type="PANTHER" id="PTHR48103:SF2">
    <property type="entry name" value="MIDASIN"/>
    <property type="match status" value="1"/>
</dbReference>
<dbReference type="GO" id="GO:0000027">
    <property type="term" value="P:ribosomal large subunit assembly"/>
    <property type="evidence" value="ECO:0007669"/>
    <property type="project" value="TreeGrafter"/>
</dbReference>
<evidence type="ECO:0000313" key="3">
    <source>
        <dbReference type="EMBL" id="OAV86598.1"/>
    </source>
</evidence>
<dbReference type="AlphaFoldDB" id="A0A180G1Z4"/>
<accession>A0A180G1Z4</accession>
<dbReference type="GO" id="GO:0005524">
    <property type="term" value="F:ATP binding"/>
    <property type="evidence" value="ECO:0007669"/>
    <property type="project" value="UniProtKB-KW"/>
</dbReference>
<reference evidence="3" key="1">
    <citation type="submission" date="2009-11" db="EMBL/GenBank/DDBJ databases">
        <authorList>
            <consortium name="The Broad Institute Genome Sequencing Platform"/>
            <person name="Ward D."/>
            <person name="Feldgarden M."/>
            <person name="Earl A."/>
            <person name="Young S.K."/>
            <person name="Zeng Q."/>
            <person name="Koehrsen M."/>
            <person name="Alvarado L."/>
            <person name="Berlin A."/>
            <person name="Bochicchio J."/>
            <person name="Borenstein D."/>
            <person name="Chapman S.B."/>
            <person name="Chen Z."/>
            <person name="Engels R."/>
            <person name="Freedman E."/>
            <person name="Gellesch M."/>
            <person name="Goldberg J."/>
            <person name="Griggs A."/>
            <person name="Gujja S."/>
            <person name="Heilman E."/>
            <person name="Heiman D."/>
            <person name="Hepburn T."/>
            <person name="Howarth C."/>
            <person name="Jen D."/>
            <person name="Larson L."/>
            <person name="Lewis B."/>
            <person name="Mehta T."/>
            <person name="Park D."/>
            <person name="Pearson M."/>
            <person name="Roberts A."/>
            <person name="Saif S."/>
            <person name="Shea T."/>
            <person name="Shenoy N."/>
            <person name="Sisk P."/>
            <person name="Stolte C."/>
            <person name="Sykes S."/>
            <person name="Thomson T."/>
            <person name="Walk T."/>
            <person name="White J."/>
            <person name="Yandava C."/>
            <person name="Izard J."/>
            <person name="Baranova O.V."/>
            <person name="Blanton J.M."/>
            <person name="Tanner A.C."/>
            <person name="Dewhirst F.E."/>
            <person name="Haas B."/>
            <person name="Nusbaum C."/>
            <person name="Birren B."/>
        </authorList>
    </citation>
    <scope>NUCLEOTIDE SEQUENCE [LARGE SCALE GENOMIC DNA]</scope>
    <source>
        <strain evidence="3">1-1 BBBD Race 1</strain>
    </source>
</reference>